<dbReference type="RefSeq" id="WP_182306890.1">
    <property type="nucleotide sequence ID" value="NZ_CP059896.1"/>
</dbReference>
<name>A0ABV7I4Y5_9HYPH</name>
<accession>A0ABV7I4Y5</accession>
<evidence type="ECO:0008006" key="3">
    <source>
        <dbReference type="Google" id="ProtNLM"/>
    </source>
</evidence>
<sequence length="57" mass="6584">MASSFLHRAYQRIIEARERQVSRYVNDALLSLDDKTLETIGTSRAELRRKRAASSVF</sequence>
<gene>
    <name evidence="1" type="ORF">ACFOHV_14315</name>
</gene>
<protein>
    <recommendedName>
        <fullName evidence="3">Aminoglycoside phosphotransferase</fullName>
    </recommendedName>
</protein>
<organism evidence="1 2">
    <name type="scientific">Ciceribacter thiooxidans</name>
    <dbReference type="NCBI Taxonomy" id="1969821"/>
    <lineage>
        <taxon>Bacteria</taxon>
        <taxon>Pseudomonadati</taxon>
        <taxon>Pseudomonadota</taxon>
        <taxon>Alphaproteobacteria</taxon>
        <taxon>Hyphomicrobiales</taxon>
        <taxon>Rhizobiaceae</taxon>
        <taxon>Ciceribacter</taxon>
    </lineage>
</organism>
<dbReference type="Proteomes" id="UP001595647">
    <property type="component" value="Unassembled WGS sequence"/>
</dbReference>
<dbReference type="EMBL" id="JBHRTG010000019">
    <property type="protein sequence ID" value="MFC3164450.1"/>
    <property type="molecule type" value="Genomic_DNA"/>
</dbReference>
<comment type="caution">
    <text evidence="1">The sequence shown here is derived from an EMBL/GenBank/DDBJ whole genome shotgun (WGS) entry which is preliminary data.</text>
</comment>
<reference evidence="2" key="1">
    <citation type="journal article" date="2019" name="Int. J. Syst. Evol. Microbiol.">
        <title>The Global Catalogue of Microorganisms (GCM) 10K type strain sequencing project: providing services to taxonomists for standard genome sequencing and annotation.</title>
        <authorList>
            <consortium name="The Broad Institute Genomics Platform"/>
            <consortium name="The Broad Institute Genome Sequencing Center for Infectious Disease"/>
            <person name="Wu L."/>
            <person name="Ma J."/>
        </authorList>
    </citation>
    <scope>NUCLEOTIDE SEQUENCE [LARGE SCALE GENOMIC DNA]</scope>
    <source>
        <strain evidence="2">KCTC 52231</strain>
    </source>
</reference>
<keyword evidence="2" id="KW-1185">Reference proteome</keyword>
<evidence type="ECO:0000313" key="2">
    <source>
        <dbReference type="Proteomes" id="UP001595647"/>
    </source>
</evidence>
<proteinExistence type="predicted"/>
<evidence type="ECO:0000313" key="1">
    <source>
        <dbReference type="EMBL" id="MFC3164450.1"/>
    </source>
</evidence>